<dbReference type="PANTHER" id="PTHR42973">
    <property type="entry name" value="BINDING OXIDOREDUCTASE, PUTATIVE (AFU_ORTHOLOGUE AFUA_1G17690)-RELATED"/>
    <property type="match status" value="1"/>
</dbReference>
<dbReference type="EMBL" id="AZHF01000008">
    <property type="protein sequence ID" value="OAA71865.1"/>
    <property type="molecule type" value="Genomic_DNA"/>
</dbReference>
<dbReference type="PROSITE" id="PS51387">
    <property type="entry name" value="FAD_PCMH"/>
    <property type="match status" value="1"/>
</dbReference>
<evidence type="ECO:0000256" key="1">
    <source>
        <dbReference type="ARBA" id="ARBA00005466"/>
    </source>
</evidence>
<keyword evidence="4" id="KW-0560">Oxidoreductase</keyword>
<dbReference type="SUPFAM" id="SSF56176">
    <property type="entry name" value="FAD-binding/transporter-associated domain-like"/>
    <property type="match status" value="1"/>
</dbReference>
<dbReference type="OrthoDB" id="2151789at2759"/>
<accession>A0A168CW86</accession>
<evidence type="ECO:0000313" key="7">
    <source>
        <dbReference type="EMBL" id="OAA71865.1"/>
    </source>
</evidence>
<keyword evidence="8" id="KW-1185">Reference proteome</keyword>
<dbReference type="PANTHER" id="PTHR42973:SF53">
    <property type="entry name" value="FAD-BINDING PCMH-TYPE DOMAIN-CONTAINING PROTEIN-RELATED"/>
    <property type="match status" value="1"/>
</dbReference>
<gene>
    <name evidence="7" type="ORF">LEL_09100</name>
</gene>
<evidence type="ECO:0000256" key="3">
    <source>
        <dbReference type="ARBA" id="ARBA00022827"/>
    </source>
</evidence>
<dbReference type="AlphaFoldDB" id="A0A168CW86"/>
<dbReference type="InterPro" id="IPR050416">
    <property type="entry name" value="FAD-linked_Oxidoreductase"/>
</dbReference>
<feature type="domain" description="FAD-binding PCMH-type" evidence="6">
    <location>
        <begin position="54"/>
        <end position="227"/>
    </location>
</feature>
<organism evidence="7 8">
    <name type="scientific">Akanthomyces lecanii RCEF 1005</name>
    <dbReference type="NCBI Taxonomy" id="1081108"/>
    <lineage>
        <taxon>Eukaryota</taxon>
        <taxon>Fungi</taxon>
        <taxon>Dikarya</taxon>
        <taxon>Ascomycota</taxon>
        <taxon>Pezizomycotina</taxon>
        <taxon>Sordariomycetes</taxon>
        <taxon>Hypocreomycetidae</taxon>
        <taxon>Hypocreales</taxon>
        <taxon>Cordycipitaceae</taxon>
        <taxon>Akanthomyces</taxon>
        <taxon>Cordyceps confragosa</taxon>
    </lineage>
</organism>
<dbReference type="Proteomes" id="UP000076881">
    <property type="component" value="Unassembled WGS sequence"/>
</dbReference>
<dbReference type="InterPro" id="IPR036318">
    <property type="entry name" value="FAD-bd_PCMH-like_sf"/>
</dbReference>
<dbReference type="InterPro" id="IPR016169">
    <property type="entry name" value="FAD-bd_PCMH_sub2"/>
</dbReference>
<dbReference type="STRING" id="1081108.A0A168CW86"/>
<dbReference type="InterPro" id="IPR016166">
    <property type="entry name" value="FAD-bd_PCMH"/>
</dbReference>
<evidence type="ECO:0000256" key="4">
    <source>
        <dbReference type="ARBA" id="ARBA00023002"/>
    </source>
</evidence>
<dbReference type="GO" id="GO:0071949">
    <property type="term" value="F:FAD binding"/>
    <property type="evidence" value="ECO:0007669"/>
    <property type="project" value="InterPro"/>
</dbReference>
<evidence type="ECO:0000313" key="8">
    <source>
        <dbReference type="Proteomes" id="UP000076881"/>
    </source>
</evidence>
<dbReference type="Gene3D" id="3.30.465.10">
    <property type="match status" value="1"/>
</dbReference>
<evidence type="ECO:0000259" key="6">
    <source>
        <dbReference type="PROSITE" id="PS51387"/>
    </source>
</evidence>
<feature type="chain" id="PRO_5007896071" evidence="5">
    <location>
        <begin position="20"/>
        <end position="460"/>
    </location>
</feature>
<evidence type="ECO:0000256" key="2">
    <source>
        <dbReference type="ARBA" id="ARBA00022630"/>
    </source>
</evidence>
<dbReference type="GO" id="GO:0016491">
    <property type="term" value="F:oxidoreductase activity"/>
    <property type="evidence" value="ECO:0007669"/>
    <property type="project" value="UniProtKB-KW"/>
</dbReference>
<keyword evidence="2" id="KW-0285">Flavoprotein</keyword>
<keyword evidence="3" id="KW-0274">FAD</keyword>
<feature type="signal peptide" evidence="5">
    <location>
        <begin position="1"/>
        <end position="19"/>
    </location>
</feature>
<comment type="caution">
    <text evidence="7">The sequence shown here is derived from an EMBL/GenBank/DDBJ whole genome shotgun (WGS) entry which is preliminary data.</text>
</comment>
<name>A0A168CW86_CORDF</name>
<sequence length="460" mass="48862">MKISAAVFFALTVGASATARQCCTELAAQDALRDRVFVPGSAVYDTQLASYYSANAAQRAWCMVLPASTADVQAVARTLSRHQCPFGIRSGGHSTWTGSNGVKDGVTVDFGHMNATTYDRKAGVASIQPGARWGSVYAALDPHNVTVVGARTSVVGVGGFTTGAGYSFHSNAHGFSCDNVASWEIVLANGTAVNASANEHANLWKAQKGGSGNVGFVTRIDHSASLATFDGLMAAANSTVAIPGTQLWGGFTQYDLDTRDDVFNAYLDFVDNTEDNSPDQNIVALFWDHKDGFALRSILTNANGEANRTAFKEYLSIPNIGSTLTSGPEKDIIPQFTGPTPLGQYANWFTGTATHSFDSLAAIDELHHALIPKMQAAALNAAYSTLIELQPLTPSMVRHAAARGGNVLGLASVIADGPKLNWLFSLTVDTEAHQEVLLPLAQEFVHAVNKKQRDMGTYIP</sequence>
<proteinExistence type="inferred from homology"/>
<evidence type="ECO:0000256" key="5">
    <source>
        <dbReference type="SAM" id="SignalP"/>
    </source>
</evidence>
<reference evidence="7 8" key="1">
    <citation type="journal article" date="2016" name="Genome Biol. Evol.">
        <title>Divergent and convergent evolution of fungal pathogenicity.</title>
        <authorList>
            <person name="Shang Y."/>
            <person name="Xiao G."/>
            <person name="Zheng P."/>
            <person name="Cen K."/>
            <person name="Zhan S."/>
            <person name="Wang C."/>
        </authorList>
    </citation>
    <scope>NUCLEOTIDE SEQUENCE [LARGE SCALE GENOMIC DNA]</scope>
    <source>
        <strain evidence="7 8">RCEF 1005</strain>
    </source>
</reference>
<dbReference type="InterPro" id="IPR006094">
    <property type="entry name" value="Oxid_FAD_bind_N"/>
</dbReference>
<keyword evidence="5" id="KW-0732">Signal</keyword>
<protein>
    <submittedName>
        <fullName evidence="7">FAD-binding, type 2</fullName>
    </submittedName>
</protein>
<dbReference type="Pfam" id="PF01565">
    <property type="entry name" value="FAD_binding_4"/>
    <property type="match status" value="1"/>
</dbReference>
<comment type="similarity">
    <text evidence="1">Belongs to the oxygen-dependent FAD-linked oxidoreductase family.</text>
</comment>